<organism evidence="1 2">
    <name type="scientific">Mycobacteroides abscessus</name>
    <dbReference type="NCBI Taxonomy" id="36809"/>
    <lineage>
        <taxon>Bacteria</taxon>
        <taxon>Bacillati</taxon>
        <taxon>Actinomycetota</taxon>
        <taxon>Actinomycetes</taxon>
        <taxon>Mycobacteriales</taxon>
        <taxon>Mycobacteriaceae</taxon>
        <taxon>Mycobacteroides</taxon>
    </lineage>
</organism>
<evidence type="ECO:0000313" key="1">
    <source>
        <dbReference type="EMBL" id="CPV67079.1"/>
    </source>
</evidence>
<dbReference type="Proteomes" id="UP000045782">
    <property type="component" value="Unassembled WGS sequence"/>
</dbReference>
<dbReference type="EMBL" id="CSWP01000009">
    <property type="protein sequence ID" value="CPV67079.1"/>
    <property type="molecule type" value="Genomic_DNA"/>
</dbReference>
<accession>A0A0U0ZRK5</accession>
<sequence>MNTYTATVAKHAPMSRRAPHRLWDIVIAELSCTTTAVPEHAIQSSTLAMVVSATGIERTEPQIAVVHPRCKHTVKIEIHSATDLGLGGYGPHITAERIREQERLEQFYISLPRGAVFRHLRALPEKWIDEFQANPTLIAMGDRIGAISAIRNAREAALGKPTR</sequence>
<proteinExistence type="predicted"/>
<evidence type="ECO:0000313" key="2">
    <source>
        <dbReference type="Proteomes" id="UP000045782"/>
    </source>
</evidence>
<name>A0A0U0ZRK5_9MYCO</name>
<protein>
    <submittedName>
        <fullName evidence="1">Uncharacterized protein</fullName>
    </submittedName>
</protein>
<dbReference type="AlphaFoldDB" id="A0A0U0ZRK5"/>
<gene>
    <name evidence="1" type="ORF">ERS075579_04146</name>
</gene>
<reference evidence="1 2" key="1">
    <citation type="submission" date="2015-03" db="EMBL/GenBank/DDBJ databases">
        <authorList>
            <person name="Murphy D."/>
        </authorList>
    </citation>
    <scope>NUCLEOTIDE SEQUENCE [LARGE SCALE GENOMIC DNA]</scope>
    <source>
        <strain evidence="1 2">PAP088</strain>
    </source>
</reference>